<dbReference type="KEGG" id="mmed:Mame_00224"/>
<protein>
    <submittedName>
        <fullName evidence="7">Purine-binding protein</fullName>
    </submittedName>
</protein>
<evidence type="ECO:0000313" key="8">
    <source>
        <dbReference type="Proteomes" id="UP000191135"/>
    </source>
</evidence>
<dbReference type="InterPro" id="IPR003760">
    <property type="entry name" value="PnrA-like"/>
</dbReference>
<reference evidence="7 8" key="1">
    <citation type="submission" date="2017-03" db="EMBL/GenBank/DDBJ databases">
        <title>Foreign affairs: Plasmid Transfer between Roseobacters and Rhizobia.</title>
        <authorList>
            <person name="Bartling P."/>
            <person name="Bunk B."/>
            <person name="Overmann J."/>
            <person name="Brinkmann H."/>
            <person name="Petersen J."/>
        </authorList>
    </citation>
    <scope>NUCLEOTIDE SEQUENCE [LARGE SCALE GENOMIC DNA]</scope>
    <source>
        <strain evidence="7 8">MACL11</strain>
    </source>
</reference>
<comment type="subcellular location">
    <subcellularLocation>
        <location evidence="1">Cell membrane</location>
    </subcellularLocation>
</comment>
<keyword evidence="8" id="KW-1185">Reference proteome</keyword>
<evidence type="ECO:0000256" key="3">
    <source>
        <dbReference type="ARBA" id="ARBA00022729"/>
    </source>
</evidence>
<feature type="domain" description="ABC transporter substrate-binding protein PnrA-like" evidence="6">
    <location>
        <begin position="15"/>
        <end position="263"/>
    </location>
</feature>
<evidence type="ECO:0000256" key="5">
    <source>
        <dbReference type="ARBA" id="ARBA00023288"/>
    </source>
</evidence>
<keyword evidence="5" id="KW-0449">Lipoprotein</keyword>
<dbReference type="PANTHER" id="PTHR34296">
    <property type="entry name" value="TRANSCRIPTIONAL ACTIVATOR PROTEIN MED"/>
    <property type="match status" value="1"/>
</dbReference>
<evidence type="ECO:0000259" key="6">
    <source>
        <dbReference type="Pfam" id="PF02608"/>
    </source>
</evidence>
<dbReference type="Pfam" id="PF02608">
    <property type="entry name" value="Bmp"/>
    <property type="match status" value="1"/>
</dbReference>
<dbReference type="GO" id="GO:0005886">
    <property type="term" value="C:plasma membrane"/>
    <property type="evidence" value="ECO:0007669"/>
    <property type="project" value="UniProtKB-SubCell"/>
</dbReference>
<organism evidence="7 8">
    <name type="scientific">Martelella mediterranea DSM 17316</name>
    <dbReference type="NCBI Taxonomy" id="1122214"/>
    <lineage>
        <taxon>Bacteria</taxon>
        <taxon>Pseudomonadati</taxon>
        <taxon>Pseudomonadota</taxon>
        <taxon>Alphaproteobacteria</taxon>
        <taxon>Hyphomicrobiales</taxon>
        <taxon>Aurantimonadaceae</taxon>
        <taxon>Martelella</taxon>
    </lineage>
</organism>
<dbReference type="eggNOG" id="COG1744">
    <property type="taxonomic scope" value="Bacteria"/>
</dbReference>
<evidence type="ECO:0000256" key="2">
    <source>
        <dbReference type="ARBA" id="ARBA00022475"/>
    </source>
</evidence>
<keyword evidence="3" id="KW-0732">Signal</keyword>
<dbReference type="PANTHER" id="PTHR34296:SF2">
    <property type="entry name" value="ABC TRANSPORTER GUANOSINE-BINDING PROTEIN NUPN"/>
    <property type="match status" value="1"/>
</dbReference>
<keyword evidence="4" id="KW-0472">Membrane</keyword>
<name>A0A1U9YVZ6_9HYPH</name>
<accession>A0A1U9YVZ6</accession>
<dbReference type="OrthoDB" id="149576at2"/>
<dbReference type="AlphaFoldDB" id="A0A1U9YVZ6"/>
<dbReference type="RefSeq" id="WP_018063341.1">
    <property type="nucleotide sequence ID" value="NZ_AQWH01000003.1"/>
</dbReference>
<evidence type="ECO:0000313" key="7">
    <source>
        <dbReference type="EMBL" id="AQZ49607.1"/>
    </source>
</evidence>
<evidence type="ECO:0000256" key="1">
    <source>
        <dbReference type="ARBA" id="ARBA00004236"/>
    </source>
</evidence>
<dbReference type="Gene3D" id="3.40.50.2300">
    <property type="match status" value="2"/>
</dbReference>
<dbReference type="Proteomes" id="UP000191135">
    <property type="component" value="Chromosome"/>
</dbReference>
<keyword evidence="2" id="KW-1003">Cell membrane</keyword>
<proteinExistence type="predicted"/>
<dbReference type="STRING" id="1122214.Mame_00224"/>
<dbReference type="EMBL" id="CP020330">
    <property type="protein sequence ID" value="AQZ49607.1"/>
    <property type="molecule type" value="Genomic_DNA"/>
</dbReference>
<evidence type="ECO:0000256" key="4">
    <source>
        <dbReference type="ARBA" id="ARBA00023136"/>
    </source>
</evidence>
<sequence>MRIRPLAAEQPDLPQIAVVVIGEAEDAGFNASGLAGARQAARAGKGRISIVDGLAYDTAEILESLGGILPDFDGLVFIGGQGDRVMPVLALDWPEKSFAIVQGHAHAENLASYDVAQEHSAYLAGCLAALMTKTGTVGHLSGHRVRPGLKGRAAFVQGVMETDPAVHVLTVFCGSQDDNAITRRWADAEIKAGADIIFTMLNGARQGAIEACRAAGTLQIGNALDWTALAPDVFVASALARIDLGVERAIADVAAGRLPRAPVILGLSEGDYASLALGADVPDAVAERVATAAGAIRDRSIIVSETYDGAEFEPETETGRC</sequence>
<gene>
    <name evidence="7" type="ORF">Mame_00224</name>
</gene>
<dbReference type="InterPro" id="IPR050957">
    <property type="entry name" value="BMP_lipoprotein"/>
</dbReference>